<feature type="binding site" evidence="10">
    <location>
        <position position="26"/>
    </location>
    <ligand>
        <name>[4Fe-4S] cluster</name>
        <dbReference type="ChEBI" id="CHEBI:49883"/>
        <label>1</label>
        <note>4Fe-4S-S-AdoMet</note>
    </ligand>
</feature>
<comment type="function">
    <text evidence="10">Catalyzes the cyclization of GTP to (8S)-3',8-cyclo-7,8-dihydroguanosine 5'-triphosphate.</text>
</comment>
<feature type="binding site" evidence="10">
    <location>
        <begin position="255"/>
        <end position="257"/>
    </location>
    <ligand>
        <name>GTP</name>
        <dbReference type="ChEBI" id="CHEBI:37565"/>
    </ligand>
</feature>
<dbReference type="HAMAP" id="MF_01225_A">
    <property type="entry name" value="MoaA_A"/>
    <property type="match status" value="1"/>
</dbReference>
<dbReference type="InterPro" id="IPR006638">
    <property type="entry name" value="Elp3/MiaA/NifB-like_rSAM"/>
</dbReference>
<dbReference type="NCBIfam" id="TIGR02668">
    <property type="entry name" value="moaA_archaeal"/>
    <property type="match status" value="1"/>
</dbReference>
<evidence type="ECO:0000256" key="7">
    <source>
        <dbReference type="ARBA" id="ARBA00023134"/>
    </source>
</evidence>
<comment type="catalytic activity">
    <reaction evidence="10">
        <text>GTP + AH2 + S-adenosyl-L-methionine = (8S)-3',8-cyclo-7,8-dihydroguanosine 5'-triphosphate + 5'-deoxyadenosine + L-methionine + A + H(+)</text>
        <dbReference type="Rhea" id="RHEA:49576"/>
        <dbReference type="ChEBI" id="CHEBI:13193"/>
        <dbReference type="ChEBI" id="CHEBI:15378"/>
        <dbReference type="ChEBI" id="CHEBI:17319"/>
        <dbReference type="ChEBI" id="CHEBI:17499"/>
        <dbReference type="ChEBI" id="CHEBI:37565"/>
        <dbReference type="ChEBI" id="CHEBI:57844"/>
        <dbReference type="ChEBI" id="CHEBI:59789"/>
        <dbReference type="ChEBI" id="CHEBI:131766"/>
        <dbReference type="EC" id="4.1.99.22"/>
    </reaction>
</comment>
<evidence type="ECO:0000256" key="1">
    <source>
        <dbReference type="ARBA" id="ARBA00022485"/>
    </source>
</evidence>
<evidence type="ECO:0000256" key="6">
    <source>
        <dbReference type="ARBA" id="ARBA00023014"/>
    </source>
</evidence>
<feature type="binding site" evidence="10">
    <location>
        <position position="92"/>
    </location>
    <ligand>
        <name>GTP</name>
        <dbReference type="ChEBI" id="CHEBI:37565"/>
    </ligand>
</feature>
<evidence type="ECO:0000259" key="11">
    <source>
        <dbReference type="PROSITE" id="PS51918"/>
    </source>
</evidence>
<evidence type="ECO:0000256" key="5">
    <source>
        <dbReference type="ARBA" id="ARBA00023004"/>
    </source>
</evidence>
<evidence type="ECO:0000256" key="10">
    <source>
        <dbReference type="HAMAP-Rule" id="MF_01225"/>
    </source>
</evidence>
<feature type="binding site" evidence="10">
    <location>
        <position position="116"/>
    </location>
    <ligand>
        <name>S-adenosyl-L-methionine</name>
        <dbReference type="ChEBI" id="CHEBI:59789"/>
    </ligand>
</feature>
<feature type="binding site" evidence="10">
    <location>
        <position position="22"/>
    </location>
    <ligand>
        <name>[4Fe-4S] cluster</name>
        <dbReference type="ChEBI" id="CHEBI:49883"/>
        <label>1</label>
        <note>4Fe-4S-S-AdoMet</note>
    </ligand>
</feature>
<comment type="similarity">
    <text evidence="10">Belongs to the radical SAM superfamily. MoaA family.</text>
</comment>
<feature type="binding site" evidence="10">
    <location>
        <position position="66"/>
    </location>
    <ligand>
        <name>S-adenosyl-L-methionine</name>
        <dbReference type="ChEBI" id="CHEBI:59789"/>
    </ligand>
</feature>
<dbReference type="EC" id="4.1.99.22" evidence="10"/>
<dbReference type="InterPro" id="IPR058240">
    <property type="entry name" value="rSAM_sf"/>
</dbReference>
<keyword evidence="1 10" id="KW-0004">4Fe-4S</keyword>
<evidence type="ECO:0000256" key="3">
    <source>
        <dbReference type="ARBA" id="ARBA00022723"/>
    </source>
</evidence>
<evidence type="ECO:0000313" key="13">
    <source>
        <dbReference type="Proteomes" id="UP000681041"/>
    </source>
</evidence>
<dbReference type="Pfam" id="PF04055">
    <property type="entry name" value="Radical_SAM"/>
    <property type="match status" value="1"/>
</dbReference>
<keyword evidence="13" id="KW-1185">Reference proteome</keyword>
<keyword evidence="6 10" id="KW-0411">Iron-sulfur</keyword>
<dbReference type="SFLD" id="SFLDG01383">
    <property type="entry name" value="cyclic_pyranopterin_phosphate"/>
    <property type="match status" value="1"/>
</dbReference>
<feature type="binding site" evidence="10">
    <location>
        <position position="253"/>
    </location>
    <ligand>
        <name>[4Fe-4S] cluster</name>
        <dbReference type="ChEBI" id="CHEBI:49883"/>
        <label>2</label>
        <note>4Fe-4S-substrate</note>
    </ligand>
</feature>
<keyword evidence="4 10" id="KW-0547">Nucleotide-binding</keyword>
<keyword evidence="5 10" id="KW-0408">Iron</keyword>
<dbReference type="PANTHER" id="PTHR22960">
    <property type="entry name" value="MOLYBDOPTERIN COFACTOR SYNTHESIS PROTEIN A"/>
    <property type="match status" value="1"/>
</dbReference>
<accession>A0A8T8K4R2</accession>
<keyword evidence="7 10" id="KW-0342">GTP-binding</keyword>
<feature type="binding site" evidence="10">
    <location>
        <position position="29"/>
    </location>
    <ligand>
        <name>[4Fe-4S] cluster</name>
        <dbReference type="ChEBI" id="CHEBI:49883"/>
        <label>1</label>
        <note>4Fe-4S-S-AdoMet</note>
    </ligand>
</feature>
<dbReference type="InterPro" id="IPR010505">
    <property type="entry name" value="MoaA_twitch"/>
</dbReference>
<name>A0A8T8K4R2_9EURY</name>
<evidence type="ECO:0000313" key="12">
    <source>
        <dbReference type="EMBL" id="QUH23538.1"/>
    </source>
</evidence>
<dbReference type="InterPro" id="IPR013485">
    <property type="entry name" value="MoaA_arc"/>
</dbReference>
<gene>
    <name evidence="10 12" type="primary">moaA</name>
    <name evidence="12" type="ORF">HYG87_07070</name>
</gene>
<keyword evidence="2 10" id="KW-0949">S-adenosyl-L-methionine</keyword>
<dbReference type="Gene3D" id="3.20.20.70">
    <property type="entry name" value="Aldolase class I"/>
    <property type="match status" value="1"/>
</dbReference>
<dbReference type="Proteomes" id="UP000681041">
    <property type="component" value="Chromosome"/>
</dbReference>
<dbReference type="OrthoDB" id="6925at2157"/>
<dbReference type="SFLD" id="SFLDG01067">
    <property type="entry name" value="SPASM/twitch_domain_containing"/>
    <property type="match status" value="1"/>
</dbReference>
<sequence length="308" mass="35316">MLTHDSFQRPIISLRISITSRCNVKCLYCHHDGIMPQDNEMTAHEIFKIAQVARDIGIKKIRLSGGEPLIRKDIVEIVEKISTLEFKDVSITTNGTLMERYAQKLVDAGLKRVNVSLDTLNPDTYQFITSRNYLDSAKRGIKAAAQAGLDPVKVNMVVMKDINHQEIWDMFQFCKKNGAVLQLIELLKTESCPDTEFIDKYHFEMNQLENELTNRADKVKTRAFMQDRKKYFVDDGEIEIVKPMDNTEFCKNCTRLRITPDGKIKPCLLRNDNLVDIIGAIRSGKSMEDLKKIFIDAIENREPFYGGC</sequence>
<dbReference type="GO" id="GO:0006777">
    <property type="term" value="P:Mo-molybdopterin cofactor biosynthetic process"/>
    <property type="evidence" value="ECO:0007669"/>
    <property type="project" value="UniProtKB-UniRule"/>
</dbReference>
<dbReference type="RefSeq" id="WP_211532495.1">
    <property type="nucleotide sequence ID" value="NZ_CP058560.1"/>
</dbReference>
<protein>
    <recommendedName>
        <fullName evidence="10">Probable GTP 3',8-cyclase</fullName>
        <ecNumber evidence="10">4.1.99.22</ecNumber>
    </recommendedName>
    <alternativeName>
        <fullName evidence="10">Molybdenum cofactor biosynthesis protein A</fullName>
    </alternativeName>
</protein>
<dbReference type="GO" id="GO:0051539">
    <property type="term" value="F:4 iron, 4 sulfur cluster binding"/>
    <property type="evidence" value="ECO:0007669"/>
    <property type="project" value="UniProtKB-UniRule"/>
</dbReference>
<evidence type="ECO:0000256" key="9">
    <source>
        <dbReference type="ARBA" id="ARBA00023239"/>
    </source>
</evidence>
<dbReference type="CDD" id="cd21117">
    <property type="entry name" value="Twitch_MoaA"/>
    <property type="match status" value="1"/>
</dbReference>
<dbReference type="GO" id="GO:0046872">
    <property type="term" value="F:metal ion binding"/>
    <property type="evidence" value="ECO:0007669"/>
    <property type="project" value="UniProtKB-KW"/>
</dbReference>
<dbReference type="SFLD" id="SFLDG01386">
    <property type="entry name" value="main_SPASM_domain-containing"/>
    <property type="match status" value="1"/>
</dbReference>
<dbReference type="GO" id="GO:0005525">
    <property type="term" value="F:GTP binding"/>
    <property type="evidence" value="ECO:0007669"/>
    <property type="project" value="UniProtKB-UniRule"/>
</dbReference>
<dbReference type="EMBL" id="CP058560">
    <property type="protein sequence ID" value="QUH23538.1"/>
    <property type="molecule type" value="Genomic_DNA"/>
</dbReference>
<feature type="binding site" evidence="10">
    <location>
        <position position="153"/>
    </location>
    <ligand>
        <name>GTP</name>
        <dbReference type="ChEBI" id="CHEBI:37565"/>
    </ligand>
</feature>
<dbReference type="SFLD" id="SFLDS00029">
    <property type="entry name" value="Radical_SAM"/>
    <property type="match status" value="1"/>
</dbReference>
<dbReference type="PROSITE" id="PS51918">
    <property type="entry name" value="RADICAL_SAM"/>
    <property type="match status" value="1"/>
</dbReference>
<dbReference type="AlphaFoldDB" id="A0A8T8K4R2"/>
<dbReference type="Pfam" id="PF06463">
    <property type="entry name" value="Mob_synth_C"/>
    <property type="match status" value="1"/>
</dbReference>
<comment type="pathway">
    <text evidence="10">Cofactor biosynthesis; molybdopterin biosynthesis.</text>
</comment>
<feature type="binding site" evidence="10">
    <location>
        <position position="62"/>
    </location>
    <ligand>
        <name>GTP</name>
        <dbReference type="ChEBI" id="CHEBI:37565"/>
    </ligand>
</feature>
<dbReference type="InterPro" id="IPR050105">
    <property type="entry name" value="MoCo_biosynth_MoaA/MoaC"/>
</dbReference>
<dbReference type="CDD" id="cd01335">
    <property type="entry name" value="Radical_SAM"/>
    <property type="match status" value="1"/>
</dbReference>
<feature type="binding site" evidence="10">
    <location>
        <position position="250"/>
    </location>
    <ligand>
        <name>[4Fe-4S] cluster</name>
        <dbReference type="ChEBI" id="CHEBI:49883"/>
        <label>2</label>
        <note>4Fe-4S-substrate</note>
    </ligand>
</feature>
<dbReference type="GO" id="GO:1904047">
    <property type="term" value="F:S-adenosyl-L-methionine binding"/>
    <property type="evidence" value="ECO:0007669"/>
    <property type="project" value="UniProtKB-UniRule"/>
</dbReference>
<dbReference type="SUPFAM" id="SSF102114">
    <property type="entry name" value="Radical SAM enzymes"/>
    <property type="match status" value="1"/>
</dbReference>
<keyword evidence="3 10" id="KW-0479">Metal-binding</keyword>
<dbReference type="GO" id="GO:0061798">
    <property type="term" value="F:GTP 3',8'-cyclase activity"/>
    <property type="evidence" value="ECO:0007669"/>
    <property type="project" value="UniProtKB-UniRule"/>
</dbReference>
<feature type="binding site" evidence="10">
    <location>
        <position position="267"/>
    </location>
    <ligand>
        <name>[4Fe-4S] cluster</name>
        <dbReference type="ChEBI" id="CHEBI:49883"/>
        <label>2</label>
        <note>4Fe-4S-substrate</note>
    </ligand>
</feature>
<dbReference type="InterPro" id="IPR007197">
    <property type="entry name" value="rSAM"/>
</dbReference>
<dbReference type="PANTHER" id="PTHR22960:SF0">
    <property type="entry name" value="MOLYBDENUM COFACTOR BIOSYNTHESIS PROTEIN 1"/>
    <property type="match status" value="1"/>
</dbReference>
<dbReference type="SMART" id="SM00729">
    <property type="entry name" value="Elp3"/>
    <property type="match status" value="1"/>
</dbReference>
<comment type="cofactor">
    <cofactor evidence="10">
        <name>[4Fe-4S] cluster</name>
        <dbReference type="ChEBI" id="CHEBI:49883"/>
    </cofactor>
    <text evidence="10">Binds 2 [4Fe-4S] clusters. Binds 1 [4Fe-4S] cluster coordinated with 3 cysteines and an exchangeable S-adenosyl-L-methionine and 1 [4Fe-4S] cluster coordinated with 3 cysteines and the GTP-derived substrate.</text>
</comment>
<evidence type="ECO:0000256" key="2">
    <source>
        <dbReference type="ARBA" id="ARBA00022691"/>
    </source>
</evidence>
<reference evidence="12" key="1">
    <citation type="submission" date="2020-07" db="EMBL/GenBank/DDBJ databases">
        <title>Methanobacterium. sp. MethCan genome.</title>
        <authorList>
            <person name="Postec A."/>
            <person name="Quemeneur M."/>
        </authorList>
    </citation>
    <scope>NUCLEOTIDE SEQUENCE</scope>
    <source>
        <strain evidence="12">MethCAN</strain>
    </source>
</reference>
<dbReference type="NCBIfam" id="NF001199">
    <property type="entry name" value="PRK00164.2-1"/>
    <property type="match status" value="1"/>
</dbReference>
<keyword evidence="8 10" id="KW-0501">Molybdenum cofactor biosynthesis</keyword>
<dbReference type="GeneID" id="64820513"/>
<keyword evidence="9 10" id="KW-0456">Lyase</keyword>
<dbReference type="GO" id="GO:0061799">
    <property type="term" value="F:cyclic pyranopterin monophosphate synthase activity"/>
    <property type="evidence" value="ECO:0007669"/>
    <property type="project" value="TreeGrafter"/>
</dbReference>
<feature type="binding site" evidence="10">
    <location>
        <position position="15"/>
    </location>
    <ligand>
        <name>GTP</name>
        <dbReference type="ChEBI" id="CHEBI:37565"/>
    </ligand>
</feature>
<comment type="caution">
    <text evidence="10">Lacks conserved residue(s) required for the propagation of feature annotation.</text>
</comment>
<feature type="domain" description="Radical SAM core" evidence="11">
    <location>
        <begin position="6"/>
        <end position="234"/>
    </location>
</feature>
<feature type="binding site" evidence="10">
    <location>
        <position position="28"/>
    </location>
    <ligand>
        <name>S-adenosyl-L-methionine</name>
        <dbReference type="ChEBI" id="CHEBI:59789"/>
    </ligand>
</feature>
<evidence type="ECO:0000256" key="8">
    <source>
        <dbReference type="ARBA" id="ARBA00023150"/>
    </source>
</evidence>
<organism evidence="12 13">
    <name type="scientific">Methanobacterium alkalithermotolerans</name>
    <dbReference type="NCBI Taxonomy" id="2731220"/>
    <lineage>
        <taxon>Archaea</taxon>
        <taxon>Methanobacteriati</taxon>
        <taxon>Methanobacteriota</taxon>
        <taxon>Methanomada group</taxon>
        <taxon>Methanobacteria</taxon>
        <taxon>Methanobacteriales</taxon>
        <taxon>Methanobacteriaceae</taxon>
        <taxon>Methanobacterium</taxon>
    </lineage>
</organism>
<evidence type="ECO:0000256" key="4">
    <source>
        <dbReference type="ARBA" id="ARBA00022741"/>
    </source>
</evidence>
<proteinExistence type="inferred from homology"/>
<dbReference type="InterPro" id="IPR040064">
    <property type="entry name" value="MoaA-like"/>
</dbReference>
<dbReference type="KEGG" id="meme:HYG87_07070"/>
<dbReference type="InterPro" id="IPR013785">
    <property type="entry name" value="Aldolase_TIM"/>
</dbReference>